<sequence length="67" mass="7341">MDSASCVHVSRHMCYHSYLRLHAGVAFGEVQYLLAGGGESCENKVLLETLSGPCCSRQELAWGRRGI</sequence>
<gene>
    <name evidence="1" type="ORF">WJX72_003818</name>
</gene>
<name>A0AAW1PSR1_9CHLO</name>
<comment type="caution">
    <text evidence="1">The sequence shown here is derived from an EMBL/GenBank/DDBJ whole genome shotgun (WGS) entry which is preliminary data.</text>
</comment>
<organism evidence="1 2">
    <name type="scientific">[Myrmecia] bisecta</name>
    <dbReference type="NCBI Taxonomy" id="41462"/>
    <lineage>
        <taxon>Eukaryota</taxon>
        <taxon>Viridiplantae</taxon>
        <taxon>Chlorophyta</taxon>
        <taxon>core chlorophytes</taxon>
        <taxon>Trebouxiophyceae</taxon>
        <taxon>Trebouxiales</taxon>
        <taxon>Trebouxiaceae</taxon>
        <taxon>Myrmecia</taxon>
    </lineage>
</organism>
<dbReference type="EMBL" id="JALJOR010000009">
    <property type="protein sequence ID" value="KAK9811430.1"/>
    <property type="molecule type" value="Genomic_DNA"/>
</dbReference>
<dbReference type="Proteomes" id="UP001489004">
    <property type="component" value="Unassembled WGS sequence"/>
</dbReference>
<accession>A0AAW1PSR1</accession>
<evidence type="ECO:0000313" key="2">
    <source>
        <dbReference type="Proteomes" id="UP001489004"/>
    </source>
</evidence>
<proteinExistence type="predicted"/>
<protein>
    <submittedName>
        <fullName evidence="1">Uncharacterized protein</fullName>
    </submittedName>
</protein>
<evidence type="ECO:0000313" key="1">
    <source>
        <dbReference type="EMBL" id="KAK9811430.1"/>
    </source>
</evidence>
<keyword evidence="2" id="KW-1185">Reference proteome</keyword>
<dbReference type="AlphaFoldDB" id="A0AAW1PSR1"/>
<reference evidence="1 2" key="1">
    <citation type="journal article" date="2024" name="Nat. Commun.">
        <title>Phylogenomics reveals the evolutionary origins of lichenization in chlorophyte algae.</title>
        <authorList>
            <person name="Puginier C."/>
            <person name="Libourel C."/>
            <person name="Otte J."/>
            <person name="Skaloud P."/>
            <person name="Haon M."/>
            <person name="Grisel S."/>
            <person name="Petersen M."/>
            <person name="Berrin J.G."/>
            <person name="Delaux P.M."/>
            <person name="Dal Grande F."/>
            <person name="Keller J."/>
        </authorList>
    </citation>
    <scope>NUCLEOTIDE SEQUENCE [LARGE SCALE GENOMIC DNA]</scope>
    <source>
        <strain evidence="1 2">SAG 2043</strain>
    </source>
</reference>